<feature type="transmembrane region" description="Helical" evidence="1">
    <location>
        <begin position="83"/>
        <end position="104"/>
    </location>
</feature>
<evidence type="ECO:0000313" key="3">
    <source>
        <dbReference type="Proteomes" id="UP000285793"/>
    </source>
</evidence>
<gene>
    <name evidence="2" type="ORF">C3E80_04330</name>
</gene>
<name>A0A423Y0Z9_9ENTR</name>
<sequence length="201" mass="22593">MINYLKRSLQLGRLVEHGLQNQRPEALERLKTQLKEQVRLPTGWRSLGMPLVLAMVMAVLSFVIPQVSFWVAISQSLGLAESAFFIGMLFSNFLFCVLIIPAMIGVARGYLRALQLWLALVAIAVFVSALFFMSVLVSLLSSEGVVRWDIIGALLGIVFSVFSVRCINSKLFMETVALGFYNRILREQAKYQAYQPGVMKR</sequence>
<keyword evidence="1" id="KW-1133">Transmembrane helix</keyword>
<dbReference type="EMBL" id="PQJL01000004">
    <property type="protein sequence ID" value="ROW63166.1"/>
    <property type="molecule type" value="Genomic_DNA"/>
</dbReference>
<accession>A0A423Y0Z9</accession>
<dbReference type="Proteomes" id="UP000285793">
    <property type="component" value="Unassembled WGS sequence"/>
</dbReference>
<keyword evidence="1" id="KW-0472">Membrane</keyword>
<dbReference type="RefSeq" id="WP_123947985.1">
    <property type="nucleotide sequence ID" value="NZ_PQJL01000004.1"/>
</dbReference>
<feature type="transmembrane region" description="Helical" evidence="1">
    <location>
        <begin position="116"/>
        <end position="139"/>
    </location>
</feature>
<organism evidence="2 3">
    <name type="scientific">Cronobacter malonaticus</name>
    <dbReference type="NCBI Taxonomy" id="413503"/>
    <lineage>
        <taxon>Bacteria</taxon>
        <taxon>Pseudomonadati</taxon>
        <taxon>Pseudomonadota</taxon>
        <taxon>Gammaproteobacteria</taxon>
        <taxon>Enterobacterales</taxon>
        <taxon>Enterobacteriaceae</taxon>
        <taxon>Cronobacter</taxon>
    </lineage>
</organism>
<feature type="transmembrane region" description="Helical" evidence="1">
    <location>
        <begin position="145"/>
        <end position="164"/>
    </location>
</feature>
<keyword evidence="1" id="KW-0812">Transmembrane</keyword>
<feature type="transmembrane region" description="Helical" evidence="1">
    <location>
        <begin position="47"/>
        <end position="71"/>
    </location>
</feature>
<comment type="caution">
    <text evidence="2">The sequence shown here is derived from an EMBL/GenBank/DDBJ whole genome shotgun (WGS) entry which is preliminary data.</text>
</comment>
<dbReference type="AlphaFoldDB" id="A0A423Y0Z9"/>
<reference evidence="2 3" key="1">
    <citation type="journal article" date="2018" name="Front. Microbiol.">
        <title>An Investigation of an Acute Gastroenteritis Outbreak: Cronobacter sakazakii, a Potential Cause of Food-Borne Illness.</title>
        <authorList>
            <person name="Yong W."/>
            <person name="Guo B."/>
            <person name="Shi X."/>
            <person name="Cheng T."/>
            <person name="Chen M."/>
            <person name="Jiang X."/>
            <person name="Ye Y."/>
            <person name="Wang J."/>
            <person name="Xie G."/>
            <person name="Ding J."/>
        </authorList>
    </citation>
    <scope>NUCLEOTIDE SEQUENCE [LARGE SCALE GENOMIC DNA]</scope>
    <source>
        <strain evidence="2 3">S1</strain>
    </source>
</reference>
<proteinExistence type="predicted"/>
<evidence type="ECO:0000256" key="1">
    <source>
        <dbReference type="SAM" id="Phobius"/>
    </source>
</evidence>
<protein>
    <submittedName>
        <fullName evidence="2">Uncharacterized protein</fullName>
    </submittedName>
</protein>
<evidence type="ECO:0000313" key="2">
    <source>
        <dbReference type="EMBL" id="ROW63166.1"/>
    </source>
</evidence>